<evidence type="ECO:0000259" key="4">
    <source>
        <dbReference type="Pfam" id="PF00150"/>
    </source>
</evidence>
<name>A0A5C6VNY0_9FLAO</name>
<comment type="similarity">
    <text evidence="3">Belongs to the glycosyl hydrolase 5 (cellulase A) family.</text>
</comment>
<dbReference type="Pfam" id="PF00150">
    <property type="entry name" value="Cellulase"/>
    <property type="match status" value="1"/>
</dbReference>
<dbReference type="InterPro" id="IPR008969">
    <property type="entry name" value="CarboxyPept-like_regulatory"/>
</dbReference>
<evidence type="ECO:0000313" key="6">
    <source>
        <dbReference type="Proteomes" id="UP000321168"/>
    </source>
</evidence>
<keyword evidence="5" id="KW-0121">Carboxypeptidase</keyword>
<dbReference type="RefSeq" id="WP_147012850.1">
    <property type="nucleotide sequence ID" value="NZ_VORB01000001.1"/>
</dbReference>
<keyword evidence="2 3" id="KW-0326">Glycosidase</keyword>
<dbReference type="EMBL" id="VORB01000001">
    <property type="protein sequence ID" value="TXC85425.1"/>
    <property type="molecule type" value="Genomic_DNA"/>
</dbReference>
<keyword evidence="5" id="KW-0645">Protease</keyword>
<dbReference type="Proteomes" id="UP000321168">
    <property type="component" value="Unassembled WGS sequence"/>
</dbReference>
<keyword evidence="6" id="KW-1185">Reference proteome</keyword>
<evidence type="ECO:0000313" key="5">
    <source>
        <dbReference type="EMBL" id="TXC85425.1"/>
    </source>
</evidence>
<dbReference type="GO" id="GO:0004553">
    <property type="term" value="F:hydrolase activity, hydrolyzing O-glycosyl compounds"/>
    <property type="evidence" value="ECO:0007669"/>
    <property type="project" value="InterPro"/>
</dbReference>
<evidence type="ECO:0000256" key="2">
    <source>
        <dbReference type="ARBA" id="ARBA00023295"/>
    </source>
</evidence>
<reference evidence="5 6" key="1">
    <citation type="submission" date="2019-08" db="EMBL/GenBank/DDBJ databases">
        <title>Genome of Luteibaculum oceani JCM 18817.</title>
        <authorList>
            <person name="Bowman J.P."/>
        </authorList>
    </citation>
    <scope>NUCLEOTIDE SEQUENCE [LARGE SCALE GENOMIC DNA]</scope>
    <source>
        <strain evidence="5 6">JCM 18817</strain>
    </source>
</reference>
<dbReference type="GO" id="GO:0000272">
    <property type="term" value="P:polysaccharide catabolic process"/>
    <property type="evidence" value="ECO:0007669"/>
    <property type="project" value="InterPro"/>
</dbReference>
<keyword evidence="1 3" id="KW-0378">Hydrolase</keyword>
<dbReference type="Gene3D" id="3.20.20.80">
    <property type="entry name" value="Glycosidases"/>
    <property type="match status" value="1"/>
</dbReference>
<dbReference type="SUPFAM" id="SSF51445">
    <property type="entry name" value="(Trans)glycosidases"/>
    <property type="match status" value="1"/>
</dbReference>
<proteinExistence type="inferred from homology"/>
<dbReference type="InterPro" id="IPR001547">
    <property type="entry name" value="Glyco_hydro_5"/>
</dbReference>
<feature type="domain" description="Glycoside hydrolase family 5" evidence="4">
    <location>
        <begin position="94"/>
        <end position="330"/>
    </location>
</feature>
<organism evidence="5 6">
    <name type="scientific">Luteibaculum oceani</name>
    <dbReference type="NCBI Taxonomy" id="1294296"/>
    <lineage>
        <taxon>Bacteria</taxon>
        <taxon>Pseudomonadati</taxon>
        <taxon>Bacteroidota</taxon>
        <taxon>Flavobacteriia</taxon>
        <taxon>Flavobacteriales</taxon>
        <taxon>Luteibaculaceae</taxon>
        <taxon>Luteibaculum</taxon>
    </lineage>
</organism>
<accession>A0A5C6VNY0</accession>
<comment type="caution">
    <text evidence="5">The sequence shown here is derived from an EMBL/GenBank/DDBJ whole genome shotgun (WGS) entry which is preliminary data.</text>
</comment>
<dbReference type="GO" id="GO:0004180">
    <property type="term" value="F:carboxypeptidase activity"/>
    <property type="evidence" value="ECO:0007669"/>
    <property type="project" value="UniProtKB-KW"/>
</dbReference>
<sequence>MRLLNYLPIVGLIFLWSCNGDQVQTVNKKESYISLKEGEFVDDGQGFFPLILNYQVTIQANDTSIWGAPSMDYYESNYPHNNKDKSLELFREDMRVIKSMGFNTVRLVKITEEHWNKLAQAPAVTTWYKGKYWRAHNFIEAADYPDYIKSVEELLTIAAEEGLKVILLFRMDGENEQLNNHVARSVEYLKEDTNILALDLFNEPLYFDSLDRAKEDVYKISKGWYELVKSKSPNHLITIGLAGIREAFEWDPNLVSADFISFHPYQKFQKGRVENEIYWYGKTLNKPWIIGETSTASDGKLVPYSEQIAFANKVLRQTVGCGGAGFSWWQYKDVSWNEYHSDFMGLVSRTDSNGNGVVKPTADVFRTFDPNIYKDSCILYPNYYNLTYESACTLTGKLIDQNGKPIEHGVVMAWSEWWDKLRHSQTKSDGSFAISADFNLHHWIITAPGFEYKRGGVDYSKIDTINNNLTYDLGEIAIEHLGLSEN</sequence>
<protein>
    <submittedName>
        <fullName evidence="5">Carboxypeptidase regulatory-like domain-containing protein</fullName>
    </submittedName>
</protein>
<dbReference type="SUPFAM" id="SSF49464">
    <property type="entry name" value="Carboxypeptidase regulatory domain-like"/>
    <property type="match status" value="1"/>
</dbReference>
<dbReference type="InterPro" id="IPR017853">
    <property type="entry name" value="GH"/>
</dbReference>
<gene>
    <name evidence="5" type="ORF">FRX97_02010</name>
</gene>
<dbReference type="OrthoDB" id="9774262at2"/>
<dbReference type="AlphaFoldDB" id="A0A5C6VNY0"/>
<evidence type="ECO:0000256" key="3">
    <source>
        <dbReference type="RuleBase" id="RU361153"/>
    </source>
</evidence>
<evidence type="ECO:0000256" key="1">
    <source>
        <dbReference type="ARBA" id="ARBA00022801"/>
    </source>
</evidence>